<dbReference type="GO" id="GO:0005634">
    <property type="term" value="C:nucleus"/>
    <property type="evidence" value="ECO:0007669"/>
    <property type="project" value="UniProtKB-SubCell"/>
</dbReference>
<dbReference type="InterPro" id="IPR016438">
    <property type="entry name" value="SKI2-like"/>
</dbReference>
<dbReference type="Gene3D" id="3.40.50.300">
    <property type="entry name" value="P-loop containing nucleotide triphosphate hydrolases"/>
    <property type="match status" value="2"/>
</dbReference>
<dbReference type="Pfam" id="PF00270">
    <property type="entry name" value="DEAD"/>
    <property type="match status" value="1"/>
</dbReference>
<feature type="coiled-coil region" evidence="7">
    <location>
        <begin position="431"/>
        <end position="458"/>
    </location>
</feature>
<evidence type="ECO:0000256" key="1">
    <source>
        <dbReference type="ARBA" id="ARBA00004123"/>
    </source>
</evidence>
<dbReference type="InterPro" id="IPR012961">
    <property type="entry name" value="Ski2/MTR4_C"/>
</dbReference>
<dbReference type="CDD" id="cd18795">
    <property type="entry name" value="SF2_C_Ski2"/>
    <property type="match status" value="1"/>
</dbReference>
<dbReference type="InterPro" id="IPR050699">
    <property type="entry name" value="RNA-DNA_Helicase"/>
</dbReference>
<evidence type="ECO:0000256" key="4">
    <source>
        <dbReference type="ARBA" id="ARBA00022806"/>
    </source>
</evidence>
<feature type="compositionally biased region" description="Basic and acidic residues" evidence="8">
    <location>
        <begin position="11"/>
        <end position="23"/>
    </location>
</feature>
<keyword evidence="6" id="KW-0539">Nucleus</keyword>
<dbReference type="Pfam" id="PF21408">
    <property type="entry name" value="MTR4-like_stalk"/>
    <property type="match status" value="1"/>
</dbReference>
<dbReference type="SMART" id="SM00487">
    <property type="entry name" value="DEXDc"/>
    <property type="match status" value="1"/>
</dbReference>
<dbReference type="PROSITE" id="PS51194">
    <property type="entry name" value="HELICASE_CTER"/>
    <property type="match status" value="1"/>
</dbReference>
<dbReference type="GO" id="GO:0003724">
    <property type="term" value="F:RNA helicase activity"/>
    <property type="evidence" value="ECO:0007669"/>
    <property type="project" value="InterPro"/>
</dbReference>
<dbReference type="Gene3D" id="1.10.3380.30">
    <property type="match status" value="1"/>
</dbReference>
<reference evidence="11" key="2">
    <citation type="journal article" date="2024" name="Plant">
        <title>Genomic evolution and insights into agronomic trait innovations of Sesamum species.</title>
        <authorList>
            <person name="Miao H."/>
            <person name="Wang L."/>
            <person name="Qu L."/>
            <person name="Liu H."/>
            <person name="Sun Y."/>
            <person name="Le M."/>
            <person name="Wang Q."/>
            <person name="Wei S."/>
            <person name="Zheng Y."/>
            <person name="Lin W."/>
            <person name="Duan Y."/>
            <person name="Cao H."/>
            <person name="Xiong S."/>
            <person name="Wang X."/>
            <person name="Wei L."/>
            <person name="Li C."/>
            <person name="Ma Q."/>
            <person name="Ju M."/>
            <person name="Zhao R."/>
            <person name="Li G."/>
            <person name="Mu C."/>
            <person name="Tian Q."/>
            <person name="Mei H."/>
            <person name="Zhang T."/>
            <person name="Gao T."/>
            <person name="Zhang H."/>
        </authorList>
    </citation>
    <scope>NUCLEOTIDE SEQUENCE</scope>
    <source>
        <strain evidence="11">G02</strain>
    </source>
</reference>
<dbReference type="GO" id="GO:0016787">
    <property type="term" value="F:hydrolase activity"/>
    <property type="evidence" value="ECO:0007669"/>
    <property type="project" value="UniProtKB-KW"/>
</dbReference>
<dbReference type="PANTHER" id="PTHR12131:SF7">
    <property type="entry name" value="EXOSOME RNA HELICASE MTR4"/>
    <property type="match status" value="1"/>
</dbReference>
<evidence type="ECO:0000256" key="6">
    <source>
        <dbReference type="ARBA" id="ARBA00023242"/>
    </source>
</evidence>
<dbReference type="GO" id="GO:0005524">
    <property type="term" value="F:ATP binding"/>
    <property type="evidence" value="ECO:0007669"/>
    <property type="project" value="UniProtKB-KW"/>
</dbReference>
<keyword evidence="2" id="KW-0547">Nucleotide-binding</keyword>
<comment type="subcellular location">
    <subcellularLocation>
        <location evidence="1">Nucleus</location>
    </subcellularLocation>
</comment>
<dbReference type="InterPro" id="IPR001650">
    <property type="entry name" value="Helicase_C-like"/>
</dbReference>
<dbReference type="Pfam" id="PF00271">
    <property type="entry name" value="Helicase_C"/>
    <property type="match status" value="1"/>
</dbReference>
<sequence length="819" mass="92178">MDGSPTSLKRKQTEVNSEAKPEIPVEESVRKTAVAEYAIAMAFRDKQRVIYTSPLKALSNQKYRELSQEFSDVGLMTGDVTLSPNASCLVMTTEILRGMLYRGSEVLKEVAWVIFDEIHYMKDRERGVVWEESIIFLPPAIKMPCHVVYTDFRPTPLQHYVFPMGGSGLYLVVDENEQFKEDNFLKLQDTFTKQNLAQGNKSGNAKASGRIAKGGAASGGSDIYKIVKMIMERKFQPVIIFSFSRRECEQHAMSMSKLDFNTEEEKDVVEQVFKNAILCLNDEDRHLPAIELMLPLLQRGIAVHHSGLLPIIKELVELLFQEGLVKALFATETFAMGLNMPAKTVVFTSVKKWDGDSHRYIGSGEYIQMSGRAGRRGKDARGICIIMIDEKMEMNTLKDMVLGKPAPLALPDIGKKVSQLEEEAAMLDASGEAEVAEYDKLKLEIAQHEKQMMSAITRPERVLSFLVPGRLVKVREGGTDWGWGVVVNVVKIPSAASGEKGEMHVVPVQLPLISGLSKLRLSIPADLRPTEARQSILLAVQELEKRYPQGLPKLNPVKDMGIEDPEFVELANKIEELEHKLVSHPLHKSQDDHQIRSFQRKAEVNHEIQQLKSKMRDSQLQKFRDELKNRSRVLRRLGHIDGDGVVQLKGRAACLIDTGDELLVTELMFNGTFNDLDHHQVAALASCFIPGDRSTEQIQLRAELAKPLQQLRESAKRIAEIQRECKLEVNVDEYVEASIRPYLMDVIYCWSKGSSFAEVIQMTDIFEGSIIRLARRLDEFLNQLKAAAHAVGEVDLENKFAAASESLRRGIMFANSLYL</sequence>
<evidence type="ECO:0000256" key="7">
    <source>
        <dbReference type="SAM" id="Coils"/>
    </source>
</evidence>
<dbReference type="EMBL" id="JACGWJ010000025">
    <property type="protein sequence ID" value="KAL0315945.1"/>
    <property type="molecule type" value="Genomic_DNA"/>
</dbReference>
<proteinExistence type="predicted"/>
<dbReference type="PIRSF" id="PIRSF005198">
    <property type="entry name" value="Antiviral_helicase_SKI2"/>
    <property type="match status" value="1"/>
</dbReference>
<comment type="caution">
    <text evidence="11">The sequence shown here is derived from an EMBL/GenBank/DDBJ whole genome shotgun (WGS) entry which is preliminary data.</text>
</comment>
<dbReference type="PANTHER" id="PTHR12131">
    <property type="entry name" value="ATP-DEPENDENT RNA AND DNA HELICASE"/>
    <property type="match status" value="1"/>
</dbReference>
<feature type="region of interest" description="Disordered" evidence="8">
    <location>
        <begin position="1"/>
        <end position="23"/>
    </location>
</feature>
<evidence type="ECO:0000259" key="9">
    <source>
        <dbReference type="PROSITE" id="PS51192"/>
    </source>
</evidence>
<keyword evidence="7" id="KW-0175">Coiled coil</keyword>
<keyword evidence="5" id="KW-0067">ATP-binding</keyword>
<reference evidence="11" key="1">
    <citation type="submission" date="2020-06" db="EMBL/GenBank/DDBJ databases">
        <authorList>
            <person name="Li T."/>
            <person name="Hu X."/>
            <person name="Zhang T."/>
            <person name="Song X."/>
            <person name="Zhang H."/>
            <person name="Dai N."/>
            <person name="Sheng W."/>
            <person name="Hou X."/>
            <person name="Wei L."/>
        </authorList>
    </citation>
    <scope>NUCLEOTIDE SEQUENCE</scope>
    <source>
        <strain evidence="11">G02</strain>
        <tissue evidence="11">Leaf</tissue>
    </source>
</reference>
<gene>
    <name evidence="11" type="ORF">Sradi_5472700</name>
</gene>
<evidence type="ECO:0000259" key="10">
    <source>
        <dbReference type="PROSITE" id="PS51194"/>
    </source>
</evidence>
<dbReference type="SMART" id="SM01142">
    <property type="entry name" value="DSHCT"/>
    <property type="match status" value="1"/>
</dbReference>
<dbReference type="FunFam" id="3.40.50.300:FF:000141">
    <property type="entry name" value="ATP-dependent RNA helicase DOB1"/>
    <property type="match status" value="1"/>
</dbReference>
<dbReference type="Gene3D" id="1.20.1500.20">
    <property type="match status" value="1"/>
</dbReference>
<feature type="domain" description="Helicase ATP-binding" evidence="9">
    <location>
        <begin position="31"/>
        <end position="137"/>
    </location>
</feature>
<organism evidence="11">
    <name type="scientific">Sesamum radiatum</name>
    <name type="common">Black benniseed</name>
    <dbReference type="NCBI Taxonomy" id="300843"/>
    <lineage>
        <taxon>Eukaryota</taxon>
        <taxon>Viridiplantae</taxon>
        <taxon>Streptophyta</taxon>
        <taxon>Embryophyta</taxon>
        <taxon>Tracheophyta</taxon>
        <taxon>Spermatophyta</taxon>
        <taxon>Magnoliopsida</taxon>
        <taxon>eudicotyledons</taxon>
        <taxon>Gunneridae</taxon>
        <taxon>Pentapetalae</taxon>
        <taxon>asterids</taxon>
        <taxon>lamiids</taxon>
        <taxon>Lamiales</taxon>
        <taxon>Pedaliaceae</taxon>
        <taxon>Sesamum</taxon>
    </lineage>
</organism>
<feature type="domain" description="Helicase C-terminal" evidence="10">
    <location>
        <begin position="222"/>
        <end position="421"/>
    </location>
</feature>
<dbReference type="Pfam" id="PF08148">
    <property type="entry name" value="DSHCT"/>
    <property type="match status" value="1"/>
</dbReference>
<name>A0AAW2L9E9_SESRA</name>
<dbReference type="InterPro" id="IPR048392">
    <property type="entry name" value="MTR4-like_stalk"/>
</dbReference>
<dbReference type="SMART" id="SM00490">
    <property type="entry name" value="HELICc"/>
    <property type="match status" value="1"/>
</dbReference>
<dbReference type="InterPro" id="IPR027417">
    <property type="entry name" value="P-loop_NTPase"/>
</dbReference>
<accession>A0AAW2L9E9</accession>
<dbReference type="SUPFAM" id="SSF52540">
    <property type="entry name" value="P-loop containing nucleoside triphosphate hydrolases"/>
    <property type="match status" value="2"/>
</dbReference>
<protein>
    <submittedName>
        <fullName evidence="11">DExH-box ATP-dependent RNA helicase DExH10</fullName>
    </submittedName>
</protein>
<keyword evidence="4 11" id="KW-0347">Helicase</keyword>
<dbReference type="GO" id="GO:0000460">
    <property type="term" value="P:maturation of 5.8S rRNA"/>
    <property type="evidence" value="ECO:0007669"/>
    <property type="project" value="TreeGrafter"/>
</dbReference>
<evidence type="ECO:0000256" key="5">
    <source>
        <dbReference type="ARBA" id="ARBA00022840"/>
    </source>
</evidence>
<dbReference type="Gene3D" id="2.40.30.300">
    <property type="match status" value="1"/>
</dbReference>
<dbReference type="AlphaFoldDB" id="A0AAW2L9E9"/>
<dbReference type="Pfam" id="PF13234">
    <property type="entry name" value="MTR4_beta-barrel"/>
    <property type="match status" value="2"/>
</dbReference>
<evidence type="ECO:0000313" key="11">
    <source>
        <dbReference type="EMBL" id="KAL0315945.1"/>
    </source>
</evidence>
<dbReference type="GO" id="GO:0003723">
    <property type="term" value="F:RNA binding"/>
    <property type="evidence" value="ECO:0007669"/>
    <property type="project" value="InterPro"/>
</dbReference>
<dbReference type="InterPro" id="IPR025696">
    <property type="entry name" value="Beta-barrel_MTR4"/>
</dbReference>
<dbReference type="GO" id="GO:0006401">
    <property type="term" value="P:RNA catabolic process"/>
    <property type="evidence" value="ECO:0007669"/>
    <property type="project" value="InterPro"/>
</dbReference>
<keyword evidence="3" id="KW-0378">Hydrolase</keyword>
<evidence type="ECO:0000256" key="3">
    <source>
        <dbReference type="ARBA" id="ARBA00022801"/>
    </source>
</evidence>
<evidence type="ECO:0000256" key="8">
    <source>
        <dbReference type="SAM" id="MobiDB-lite"/>
    </source>
</evidence>
<dbReference type="FunFam" id="1.10.3380.30:FF:000006">
    <property type="entry name" value="DExH-box ATP-dependent RNA helicase DExH10"/>
    <property type="match status" value="1"/>
</dbReference>
<dbReference type="InterPro" id="IPR014001">
    <property type="entry name" value="Helicase_ATP-bd"/>
</dbReference>
<evidence type="ECO:0000256" key="2">
    <source>
        <dbReference type="ARBA" id="ARBA00022741"/>
    </source>
</evidence>
<dbReference type="PROSITE" id="PS51192">
    <property type="entry name" value="HELICASE_ATP_BIND_1"/>
    <property type="match status" value="1"/>
</dbReference>
<dbReference type="InterPro" id="IPR011545">
    <property type="entry name" value="DEAD/DEAH_box_helicase_dom"/>
</dbReference>